<organism evidence="3 4">
    <name type="scientific">Purpureocillium takamizusanense</name>
    <dbReference type="NCBI Taxonomy" id="2060973"/>
    <lineage>
        <taxon>Eukaryota</taxon>
        <taxon>Fungi</taxon>
        <taxon>Dikarya</taxon>
        <taxon>Ascomycota</taxon>
        <taxon>Pezizomycotina</taxon>
        <taxon>Sordariomycetes</taxon>
        <taxon>Hypocreomycetidae</taxon>
        <taxon>Hypocreales</taxon>
        <taxon>Ophiocordycipitaceae</taxon>
        <taxon>Purpureocillium</taxon>
    </lineage>
</organism>
<keyword evidence="2" id="KW-0472">Membrane</keyword>
<keyword evidence="2" id="KW-0812">Transmembrane</keyword>
<dbReference type="KEGG" id="ptkz:JDV02_005610"/>
<evidence type="ECO:0000256" key="2">
    <source>
        <dbReference type="SAM" id="Phobius"/>
    </source>
</evidence>
<evidence type="ECO:0000313" key="3">
    <source>
        <dbReference type="EMBL" id="UNI19426.1"/>
    </source>
</evidence>
<reference evidence="3" key="1">
    <citation type="submission" date="2021-11" db="EMBL/GenBank/DDBJ databases">
        <title>Purpureocillium_takamizusanense_genome.</title>
        <authorList>
            <person name="Nguyen N.-H."/>
        </authorList>
    </citation>
    <scope>NUCLEOTIDE SEQUENCE</scope>
    <source>
        <strain evidence="3">PT3</strain>
    </source>
</reference>
<dbReference type="EMBL" id="CP086358">
    <property type="protein sequence ID" value="UNI19426.1"/>
    <property type="molecule type" value="Genomic_DNA"/>
</dbReference>
<gene>
    <name evidence="3" type="ORF">JDV02_005610</name>
</gene>
<sequence length="165" mass="16634">MCRLGLYPMYFVLRPASFGAWHCLDVQPRQPQDLTTGKQDTLLSRATSFTQRPPRLSNFLAVVLMLLGLVAAQQTTSVRSTATPSVTSSSAASNKSTGTTSSAAGKSVAANTASGTGTAAKSSASASATTTKKSAGNRAAGAGADSTLITVSLAAGLVVFGVAMS</sequence>
<feature type="transmembrane region" description="Helical" evidence="2">
    <location>
        <begin position="142"/>
        <end position="164"/>
    </location>
</feature>
<keyword evidence="2" id="KW-1133">Transmembrane helix</keyword>
<dbReference type="Proteomes" id="UP000829364">
    <property type="component" value="Chromosome 5"/>
</dbReference>
<name>A0A9Q8QIE7_9HYPO</name>
<dbReference type="AlphaFoldDB" id="A0A9Q8QIE7"/>
<accession>A0A9Q8QIE7</accession>
<feature type="compositionally biased region" description="Low complexity" evidence="1">
    <location>
        <begin position="78"/>
        <end position="137"/>
    </location>
</feature>
<proteinExistence type="predicted"/>
<feature type="region of interest" description="Disordered" evidence="1">
    <location>
        <begin position="78"/>
        <end position="140"/>
    </location>
</feature>
<protein>
    <submittedName>
        <fullName evidence="3">Uncharacterized protein</fullName>
    </submittedName>
</protein>
<evidence type="ECO:0000313" key="4">
    <source>
        <dbReference type="Proteomes" id="UP000829364"/>
    </source>
</evidence>
<dbReference type="GeneID" id="72067559"/>
<dbReference type="RefSeq" id="XP_047842907.1">
    <property type="nucleotide sequence ID" value="XM_047986923.1"/>
</dbReference>
<feature type="transmembrane region" description="Helical" evidence="2">
    <location>
        <begin position="56"/>
        <end position="72"/>
    </location>
</feature>
<keyword evidence="4" id="KW-1185">Reference proteome</keyword>
<evidence type="ECO:0000256" key="1">
    <source>
        <dbReference type="SAM" id="MobiDB-lite"/>
    </source>
</evidence>